<sequence length="820" mass="92629">MVAFTIDFDKPDKNYIAGETVRCKIQINVHSKFKARSLSVRFKGFAHTEWTKSRTVSSGGKTRTVHDRYTGDQEFFKSVQFFIGSENSGEHEIEAKTYYYEAQFILPENLPSNIEHSNGHIRYNVKVKYDIAWGFDKDYTAPFSVSSKLDLNEFPELREPVKQIKEKIFGCCCCESDPMQMINLLPKKGFVPGDVIPITIEIDNNSDVRIDFIKVKLKEHTNFITHSPRTDTRSDSRTLSEHFFHTAVAPFQKKIFETTFHLDPSIDYKLFNGCAIIYTEYFIKSEAESSGCHTNPENSTNITIGTIPFINDTMTNGSNNVVPVMMMPSAPTIFNPTAPPGGVIVEQPLPSYHEITANAPSSFMSPSTSGGIGWNVGLRTPSGAPLASTEKIDQPDLPPPSFEDSQKNPKFVLSEKMKEAESGDTGNGQASAPPLDFYFIFIFQNILSSRASKMFSISIDFDKPDKKYVGGESLHLKLHIDVSTKFKARSLTITFKGAAHTDWTKPRKRGNRTLYENLTGDEEYFNNTIYLIRSDEEIVPKTYTYTTSYRLPENLPSNIEHENGCIKYSVKVHYDVAWGFDKDFEECFYVTPKVDLNQIPNLNSEVLDSKENTFGCWCFKSDPLLVTTLLPKSGFIPGDMIPISLKIENNSDVRIERIRVKLNEITKFTTQTPRIDERIVTKTLDVRDLEANVEPYQNKVFQTNFYLYPNQDYKMTLNCDIVKTEYFVKTEAVPAGCHDTIENSTKIILGTIPFRTTENGSSSFVPSILPSAPAIEEQPLPSYSEAMHGNFNASSPLKMNYKSQSPSEAPLASIESIHEH</sequence>
<dbReference type="InterPro" id="IPR014756">
    <property type="entry name" value="Ig_E-set"/>
</dbReference>
<dbReference type="AlphaFoldDB" id="A0A336KNR8"/>
<dbReference type="VEuPathDB" id="VectorBase:CSON013878"/>
<evidence type="ECO:0000313" key="6">
    <source>
        <dbReference type="EMBL" id="SSX26793.1"/>
    </source>
</evidence>
<feature type="domain" description="Arrestin C-terminal-like" evidence="4">
    <location>
        <begin position="620"/>
        <end position="754"/>
    </location>
</feature>
<keyword evidence="2" id="KW-0716">Sensory transduction</keyword>
<dbReference type="Pfam" id="PF02752">
    <property type="entry name" value="Arrestin_C"/>
    <property type="match status" value="2"/>
</dbReference>
<dbReference type="Pfam" id="PF00339">
    <property type="entry name" value="Arrestin_N"/>
    <property type="match status" value="2"/>
</dbReference>
<dbReference type="PANTHER" id="PTHR11188:SF176">
    <property type="entry name" value="ARRESTIN DOMAIN-CONTAINING PROTEIN 1"/>
    <property type="match status" value="1"/>
</dbReference>
<evidence type="ECO:0000259" key="4">
    <source>
        <dbReference type="SMART" id="SM01017"/>
    </source>
</evidence>
<feature type="compositionally biased region" description="Polar residues" evidence="3">
    <location>
        <begin position="797"/>
        <end position="807"/>
    </location>
</feature>
<protein>
    <submittedName>
        <fullName evidence="5">CSON013878 protein</fullName>
    </submittedName>
</protein>
<comment type="similarity">
    <text evidence="1">Belongs to the arrestin family.</text>
</comment>
<accession>A0A336KNR8</accession>
<dbReference type="PANTHER" id="PTHR11188">
    <property type="entry name" value="ARRESTIN DOMAIN CONTAINING PROTEIN"/>
    <property type="match status" value="1"/>
</dbReference>
<dbReference type="InterPro" id="IPR011021">
    <property type="entry name" value="Arrestin-like_N"/>
</dbReference>
<dbReference type="EMBL" id="UFQT01000732">
    <property type="protein sequence ID" value="SSX26793.1"/>
    <property type="molecule type" value="Genomic_DNA"/>
</dbReference>
<evidence type="ECO:0000256" key="1">
    <source>
        <dbReference type="ARBA" id="ARBA00005298"/>
    </source>
</evidence>
<feature type="region of interest" description="Disordered" evidence="3">
    <location>
        <begin position="384"/>
        <end position="408"/>
    </location>
</feature>
<dbReference type="GO" id="GO:0005737">
    <property type="term" value="C:cytoplasm"/>
    <property type="evidence" value="ECO:0007669"/>
    <property type="project" value="TreeGrafter"/>
</dbReference>
<evidence type="ECO:0000256" key="2">
    <source>
        <dbReference type="ARBA" id="ARBA00022606"/>
    </source>
</evidence>
<reference evidence="6" key="2">
    <citation type="submission" date="2018-07" db="EMBL/GenBank/DDBJ databases">
        <authorList>
            <person name="Quirk P.G."/>
            <person name="Krulwich T.A."/>
        </authorList>
    </citation>
    <scope>NUCLEOTIDE SEQUENCE</scope>
</reference>
<gene>
    <name evidence="5" type="primary">CSON013878</name>
</gene>
<dbReference type="Gene3D" id="2.60.40.640">
    <property type="match status" value="4"/>
</dbReference>
<dbReference type="InterPro" id="IPR050357">
    <property type="entry name" value="Arrestin_domain-protein"/>
</dbReference>
<dbReference type="SMART" id="SM01017">
    <property type="entry name" value="Arrestin_C"/>
    <property type="match status" value="2"/>
</dbReference>
<proteinExistence type="inferred from homology"/>
<reference evidence="5" key="1">
    <citation type="submission" date="2018-04" db="EMBL/GenBank/DDBJ databases">
        <authorList>
            <person name="Go L.Y."/>
            <person name="Mitchell J.A."/>
        </authorList>
    </citation>
    <scope>NUCLEOTIDE SEQUENCE</scope>
    <source>
        <tissue evidence="5">Whole organism</tissue>
    </source>
</reference>
<name>A0A336KNR8_CULSO</name>
<dbReference type="EMBL" id="UFQS01000732">
    <property type="protein sequence ID" value="SSX06444.1"/>
    <property type="molecule type" value="Genomic_DNA"/>
</dbReference>
<feature type="domain" description="Arrestin C-terminal-like" evidence="4">
    <location>
        <begin position="175"/>
        <end position="309"/>
    </location>
</feature>
<feature type="region of interest" description="Disordered" evidence="3">
    <location>
        <begin position="797"/>
        <end position="820"/>
    </location>
</feature>
<dbReference type="SUPFAM" id="SSF81296">
    <property type="entry name" value="E set domains"/>
    <property type="match status" value="4"/>
</dbReference>
<organism evidence="5">
    <name type="scientific">Culicoides sonorensis</name>
    <name type="common">Biting midge</name>
    <dbReference type="NCBI Taxonomy" id="179676"/>
    <lineage>
        <taxon>Eukaryota</taxon>
        <taxon>Metazoa</taxon>
        <taxon>Ecdysozoa</taxon>
        <taxon>Arthropoda</taxon>
        <taxon>Hexapoda</taxon>
        <taxon>Insecta</taxon>
        <taxon>Pterygota</taxon>
        <taxon>Neoptera</taxon>
        <taxon>Endopterygota</taxon>
        <taxon>Diptera</taxon>
        <taxon>Nematocera</taxon>
        <taxon>Chironomoidea</taxon>
        <taxon>Ceratopogonidae</taxon>
        <taxon>Ceratopogoninae</taxon>
        <taxon>Culicoides</taxon>
        <taxon>Monoculicoides</taxon>
    </lineage>
</organism>
<evidence type="ECO:0000256" key="3">
    <source>
        <dbReference type="SAM" id="MobiDB-lite"/>
    </source>
</evidence>
<dbReference type="OMA" id="ETENWSG"/>
<dbReference type="InterPro" id="IPR011022">
    <property type="entry name" value="Arrestin_C-like"/>
</dbReference>
<evidence type="ECO:0000313" key="5">
    <source>
        <dbReference type="EMBL" id="SSX06444.1"/>
    </source>
</evidence>
<dbReference type="GO" id="GO:0015031">
    <property type="term" value="P:protein transport"/>
    <property type="evidence" value="ECO:0007669"/>
    <property type="project" value="TreeGrafter"/>
</dbReference>
<dbReference type="InterPro" id="IPR014752">
    <property type="entry name" value="Arrestin-like_C"/>
</dbReference>